<protein>
    <submittedName>
        <fullName evidence="4">Acyl-CoA thioester hydrolase</fullName>
        <ecNumber evidence="4">3.1.2.-</ecNumber>
    </submittedName>
</protein>
<evidence type="ECO:0000256" key="1">
    <source>
        <dbReference type="ARBA" id="ARBA00005953"/>
    </source>
</evidence>
<keyword evidence="2 4" id="KW-0378">Hydrolase</keyword>
<dbReference type="PANTHER" id="PTHR31793:SF27">
    <property type="entry name" value="NOVEL THIOESTERASE SUPERFAMILY DOMAIN AND SAPOSIN A-TYPE DOMAIN CONTAINING PROTEIN (0610012H03RIK)"/>
    <property type="match status" value="1"/>
</dbReference>
<organism evidence="4 5">
    <name type="scientific">Roseospira visakhapatnamensis</name>
    <dbReference type="NCBI Taxonomy" id="390880"/>
    <lineage>
        <taxon>Bacteria</taxon>
        <taxon>Pseudomonadati</taxon>
        <taxon>Pseudomonadota</taxon>
        <taxon>Alphaproteobacteria</taxon>
        <taxon>Rhodospirillales</taxon>
        <taxon>Rhodospirillaceae</taxon>
        <taxon>Roseospira</taxon>
    </lineage>
</organism>
<dbReference type="InterPro" id="IPR050563">
    <property type="entry name" value="4-hydroxybenzoyl-CoA_TE"/>
</dbReference>
<dbReference type="EC" id="3.1.2.-" evidence="4"/>
<comment type="similarity">
    <text evidence="1">Belongs to the 4-hydroxybenzoyl-CoA thioesterase family.</text>
</comment>
<feature type="region of interest" description="Disordered" evidence="3">
    <location>
        <begin position="11"/>
        <end position="37"/>
    </location>
</feature>
<name>A0A7W6WAX5_9PROT</name>
<comment type="caution">
    <text evidence="4">The sequence shown here is derived from an EMBL/GenBank/DDBJ whole genome shotgun (WGS) entry which is preliminary data.</text>
</comment>
<evidence type="ECO:0000313" key="4">
    <source>
        <dbReference type="EMBL" id="MBB4267665.1"/>
    </source>
</evidence>
<dbReference type="EMBL" id="JACIGK010000031">
    <property type="protein sequence ID" value="MBB4267665.1"/>
    <property type="molecule type" value="Genomic_DNA"/>
</dbReference>
<gene>
    <name evidence="4" type="ORF">GGD89_003312</name>
</gene>
<dbReference type="InterPro" id="IPR029069">
    <property type="entry name" value="HotDog_dom_sf"/>
</dbReference>
<evidence type="ECO:0000256" key="2">
    <source>
        <dbReference type="ARBA" id="ARBA00022801"/>
    </source>
</evidence>
<dbReference type="SUPFAM" id="SSF54637">
    <property type="entry name" value="Thioesterase/thiol ester dehydrase-isomerase"/>
    <property type="match status" value="1"/>
</dbReference>
<evidence type="ECO:0000313" key="5">
    <source>
        <dbReference type="Proteomes" id="UP000554286"/>
    </source>
</evidence>
<evidence type="ECO:0000256" key="3">
    <source>
        <dbReference type="SAM" id="MobiDB-lite"/>
    </source>
</evidence>
<dbReference type="Proteomes" id="UP000554286">
    <property type="component" value="Unassembled WGS sequence"/>
</dbReference>
<keyword evidence="5" id="KW-1185">Reference proteome</keyword>
<dbReference type="Pfam" id="PF13279">
    <property type="entry name" value="4HBT_2"/>
    <property type="match status" value="1"/>
</dbReference>
<accession>A0A7W6WAX5</accession>
<dbReference type="GO" id="GO:0047617">
    <property type="term" value="F:fatty acyl-CoA hydrolase activity"/>
    <property type="evidence" value="ECO:0007669"/>
    <property type="project" value="TreeGrafter"/>
</dbReference>
<reference evidence="4 5" key="1">
    <citation type="submission" date="2020-08" db="EMBL/GenBank/DDBJ databases">
        <title>Genome sequencing of Purple Non-Sulfur Bacteria from various extreme environments.</title>
        <authorList>
            <person name="Mayer M."/>
        </authorList>
    </citation>
    <scope>NUCLEOTIDE SEQUENCE [LARGE SCALE GENOMIC DNA]</scope>
    <source>
        <strain evidence="4 5">JA131</strain>
    </source>
</reference>
<dbReference type="RefSeq" id="WP_184047434.1">
    <property type="nucleotide sequence ID" value="NZ_JACIGK010000031.1"/>
</dbReference>
<proteinExistence type="inferred from homology"/>
<sequence>MSSIEFRFARARLSRADDPPGCGPSPRPQPESRDSGGRLRASYRFWTRDLVRFQDLDRLGHVNNVSFAIYLESGRVDLLETLKPGSTVGRGIGWVIARLELDFVGEAHYPAEVDIGSRILRLGRSSCVIGQGLFIGSRCFGEAQNVCVWFDTTKGKSLPMPMDVRDALGAYMQEDPVGL</sequence>
<dbReference type="CDD" id="cd00586">
    <property type="entry name" value="4HBT"/>
    <property type="match status" value="1"/>
</dbReference>
<dbReference type="AlphaFoldDB" id="A0A7W6WAX5"/>
<dbReference type="PANTHER" id="PTHR31793">
    <property type="entry name" value="4-HYDROXYBENZOYL-COA THIOESTERASE FAMILY MEMBER"/>
    <property type="match status" value="1"/>
</dbReference>
<dbReference type="Gene3D" id="3.10.129.10">
    <property type="entry name" value="Hotdog Thioesterase"/>
    <property type="match status" value="1"/>
</dbReference>